<comment type="caution">
    <text evidence="2">The sequence shown here is derived from an EMBL/GenBank/DDBJ whole genome shotgun (WGS) entry which is preliminary data.</text>
</comment>
<evidence type="ECO:0000313" key="3">
    <source>
        <dbReference type="Proteomes" id="UP000178606"/>
    </source>
</evidence>
<sequence>MKLSLSVRVAESFSDKTRATMRFEELARLAKEIGYSAVCMRASQAGVQTPPERLREMRRTLDGLGLGVSMVTGDFAIPQNNERGPEALRDITPHLNVAEAFGAALIRICMKQEGDIVWAQRASDEARERGIRLAHQCHTASLFETVEGALNVLRRVGRPNFGLIYEPANLDLCGQDYGPETIRRFAPYLFNVYVQNHRRHAGGQSAVRTWVCGEVRFDLIRLQDGGGIDFPRVFEGLRAVGYDGCVTVHQAFAGLLGAEEAARQSYEYLASLIV</sequence>
<protein>
    <recommendedName>
        <fullName evidence="1">Xylose isomerase-like TIM barrel domain-containing protein</fullName>
    </recommendedName>
</protein>
<dbReference type="Gene3D" id="3.20.20.150">
    <property type="entry name" value="Divalent-metal-dependent TIM barrel enzymes"/>
    <property type="match status" value="1"/>
</dbReference>
<dbReference type="PANTHER" id="PTHR12110">
    <property type="entry name" value="HYDROXYPYRUVATE ISOMERASE"/>
    <property type="match status" value="1"/>
</dbReference>
<name>A0A1F6CBT2_HANXR</name>
<dbReference type="EMBL" id="MFKF01000288">
    <property type="protein sequence ID" value="OGG46698.1"/>
    <property type="molecule type" value="Genomic_DNA"/>
</dbReference>
<evidence type="ECO:0000313" key="2">
    <source>
        <dbReference type="EMBL" id="OGG46698.1"/>
    </source>
</evidence>
<evidence type="ECO:0000259" key="1">
    <source>
        <dbReference type="Pfam" id="PF01261"/>
    </source>
</evidence>
<accession>A0A1F6CBT2</accession>
<feature type="domain" description="Xylose isomerase-like TIM barrel" evidence="1">
    <location>
        <begin position="28"/>
        <end position="271"/>
    </location>
</feature>
<reference evidence="2 3" key="1">
    <citation type="journal article" date="2016" name="Nat. Commun.">
        <title>Thousands of microbial genomes shed light on interconnected biogeochemical processes in an aquifer system.</title>
        <authorList>
            <person name="Anantharaman K."/>
            <person name="Brown C.T."/>
            <person name="Hug L.A."/>
            <person name="Sharon I."/>
            <person name="Castelle C.J."/>
            <person name="Probst A.J."/>
            <person name="Thomas B.C."/>
            <person name="Singh A."/>
            <person name="Wilkins M.J."/>
            <person name="Karaoz U."/>
            <person name="Brodie E.L."/>
            <person name="Williams K.H."/>
            <person name="Hubbard S.S."/>
            <person name="Banfield J.F."/>
        </authorList>
    </citation>
    <scope>NUCLEOTIDE SEQUENCE [LARGE SCALE GENOMIC DNA]</scope>
    <source>
        <strain evidence="3">RIFCSPLOWO2_12_FULL_64_10</strain>
    </source>
</reference>
<proteinExistence type="predicted"/>
<dbReference type="Proteomes" id="UP000178606">
    <property type="component" value="Unassembled WGS sequence"/>
</dbReference>
<dbReference type="InterPro" id="IPR036237">
    <property type="entry name" value="Xyl_isomerase-like_sf"/>
</dbReference>
<dbReference type="InterPro" id="IPR013022">
    <property type="entry name" value="Xyl_isomerase-like_TIM-brl"/>
</dbReference>
<dbReference type="SUPFAM" id="SSF51658">
    <property type="entry name" value="Xylose isomerase-like"/>
    <property type="match status" value="1"/>
</dbReference>
<dbReference type="InterPro" id="IPR050312">
    <property type="entry name" value="IolE/XylAMocC-like"/>
</dbReference>
<gene>
    <name evidence="2" type="ORF">A3F84_25190</name>
</gene>
<organism evidence="2 3">
    <name type="scientific">Handelsmanbacteria sp. (strain RIFCSPLOWO2_12_FULL_64_10)</name>
    <dbReference type="NCBI Taxonomy" id="1817868"/>
    <lineage>
        <taxon>Bacteria</taxon>
        <taxon>Candidatus Handelsmaniibacteriota</taxon>
    </lineage>
</organism>
<dbReference type="Pfam" id="PF01261">
    <property type="entry name" value="AP_endonuc_2"/>
    <property type="match status" value="1"/>
</dbReference>
<dbReference type="AlphaFoldDB" id="A0A1F6CBT2"/>